<dbReference type="Proteomes" id="UP000233556">
    <property type="component" value="Unassembled WGS sequence"/>
</dbReference>
<dbReference type="EMBL" id="KZ505896">
    <property type="protein sequence ID" value="PKU43514.1"/>
    <property type="molecule type" value="Genomic_DNA"/>
</dbReference>
<keyword evidence="2" id="KW-1185">Reference proteome</keyword>
<protein>
    <submittedName>
        <fullName evidence="1">Uncharacterized protein</fullName>
    </submittedName>
</protein>
<reference evidence="2" key="2">
    <citation type="submission" date="2017-12" db="EMBL/GenBank/DDBJ databases">
        <title>Genome sequence of the Bar-tailed Godwit (Limosa lapponica baueri).</title>
        <authorList>
            <person name="Lima N.C.B."/>
            <person name="Parody-Merino A.M."/>
            <person name="Battley P.F."/>
            <person name="Fidler A.E."/>
            <person name="Prosdocimi F."/>
        </authorList>
    </citation>
    <scope>NUCLEOTIDE SEQUENCE [LARGE SCALE GENOMIC DNA]</scope>
</reference>
<dbReference type="AlphaFoldDB" id="A0A2I0UBV1"/>
<organism evidence="1 2">
    <name type="scientific">Limosa lapponica baueri</name>
    <dbReference type="NCBI Taxonomy" id="1758121"/>
    <lineage>
        <taxon>Eukaryota</taxon>
        <taxon>Metazoa</taxon>
        <taxon>Chordata</taxon>
        <taxon>Craniata</taxon>
        <taxon>Vertebrata</taxon>
        <taxon>Euteleostomi</taxon>
        <taxon>Archelosauria</taxon>
        <taxon>Archosauria</taxon>
        <taxon>Dinosauria</taxon>
        <taxon>Saurischia</taxon>
        <taxon>Theropoda</taxon>
        <taxon>Coelurosauria</taxon>
        <taxon>Aves</taxon>
        <taxon>Neognathae</taxon>
        <taxon>Neoaves</taxon>
        <taxon>Charadriiformes</taxon>
        <taxon>Scolopacidae</taxon>
        <taxon>Limosa</taxon>
    </lineage>
</organism>
<evidence type="ECO:0000313" key="2">
    <source>
        <dbReference type="Proteomes" id="UP000233556"/>
    </source>
</evidence>
<evidence type="ECO:0000313" key="1">
    <source>
        <dbReference type="EMBL" id="PKU43514.1"/>
    </source>
</evidence>
<accession>A0A2I0UBV1</accession>
<gene>
    <name evidence="1" type="ORF">llap_6189</name>
</gene>
<sequence>MMIWETALVRLASVPGKRVEPVCGDMEEKLVADSIASEAGDSEAKQCANHQGPTISIQAGLWPVQDNGGESGEQAFIAEQTSYGMENPFDQFGSAVLALSPPNILPTPSLLILPSSWINCVGFVIGKELTTAKVDETIKPADLNQVIVQETKLCEKEVADHFSYKGALCALPELSLPG</sequence>
<reference evidence="2" key="1">
    <citation type="submission" date="2017-11" db="EMBL/GenBank/DDBJ databases">
        <authorList>
            <person name="Lima N.C."/>
            <person name="Parody-Merino A.M."/>
            <person name="Battley P.F."/>
            <person name="Fidler A.E."/>
            <person name="Prosdocimi F."/>
        </authorList>
    </citation>
    <scope>NUCLEOTIDE SEQUENCE [LARGE SCALE GENOMIC DNA]</scope>
</reference>
<name>A0A2I0UBV1_LIMLA</name>
<proteinExistence type="predicted"/>